<dbReference type="Gene3D" id="3.40.50.300">
    <property type="entry name" value="P-loop containing nucleotide triphosphate hydrolases"/>
    <property type="match status" value="1"/>
</dbReference>
<dbReference type="InterPro" id="IPR003439">
    <property type="entry name" value="ABC_transporter-like_ATP-bd"/>
</dbReference>
<protein>
    <submittedName>
        <fullName evidence="7">ABC transporter ATP-binding protein</fullName>
    </submittedName>
</protein>
<dbReference type="GO" id="GO:0015807">
    <property type="term" value="P:L-amino acid transport"/>
    <property type="evidence" value="ECO:0007669"/>
    <property type="project" value="TreeGrafter"/>
</dbReference>
<accession>A0AAN2C9N6</accession>
<dbReference type="SMART" id="SM00382">
    <property type="entry name" value="AAA"/>
    <property type="match status" value="1"/>
</dbReference>
<evidence type="ECO:0000256" key="1">
    <source>
        <dbReference type="ARBA" id="ARBA00005417"/>
    </source>
</evidence>
<dbReference type="PANTHER" id="PTHR43820">
    <property type="entry name" value="HIGH-AFFINITY BRANCHED-CHAIN AMINO ACID TRANSPORT ATP-BINDING PROTEIN LIVF"/>
    <property type="match status" value="1"/>
</dbReference>
<dbReference type="EMBL" id="AP025523">
    <property type="protein sequence ID" value="BDE06720.1"/>
    <property type="molecule type" value="Genomic_DNA"/>
</dbReference>
<keyword evidence="5" id="KW-0029">Amino-acid transport</keyword>
<feature type="domain" description="ABC transporter" evidence="6">
    <location>
        <begin position="14"/>
        <end position="245"/>
    </location>
</feature>
<dbReference type="PANTHER" id="PTHR43820:SF4">
    <property type="entry name" value="HIGH-AFFINITY BRANCHED-CHAIN AMINO ACID TRANSPORT ATP-BINDING PROTEIN LIVF"/>
    <property type="match status" value="1"/>
</dbReference>
<evidence type="ECO:0000259" key="6">
    <source>
        <dbReference type="PROSITE" id="PS50893"/>
    </source>
</evidence>
<gene>
    <name evidence="7" type="ORF">WPS_19960</name>
</gene>
<dbReference type="GO" id="GO:0016887">
    <property type="term" value="F:ATP hydrolysis activity"/>
    <property type="evidence" value="ECO:0007669"/>
    <property type="project" value="InterPro"/>
</dbReference>
<evidence type="ECO:0000256" key="5">
    <source>
        <dbReference type="ARBA" id="ARBA00022970"/>
    </source>
</evidence>
<evidence type="ECO:0000313" key="8">
    <source>
        <dbReference type="Proteomes" id="UP001317532"/>
    </source>
</evidence>
<evidence type="ECO:0000256" key="4">
    <source>
        <dbReference type="ARBA" id="ARBA00022840"/>
    </source>
</evidence>
<dbReference type="InterPro" id="IPR027417">
    <property type="entry name" value="P-loop_NTPase"/>
</dbReference>
<dbReference type="CDD" id="cd03224">
    <property type="entry name" value="ABC_TM1139_LivF_branched"/>
    <property type="match status" value="1"/>
</dbReference>
<keyword evidence="2" id="KW-0813">Transport</keyword>
<dbReference type="SUPFAM" id="SSF52540">
    <property type="entry name" value="P-loop containing nucleoside triphosphate hydrolases"/>
    <property type="match status" value="1"/>
</dbReference>
<reference evidence="7 8" key="1">
    <citation type="journal article" date="2022" name="ISME Commun">
        <title>Vulcanimicrobium alpinus gen. nov. sp. nov., the first cultivated representative of the candidate phylum 'Eremiobacterota', is a metabolically versatile aerobic anoxygenic phototroph.</title>
        <authorList>
            <person name="Yabe S."/>
            <person name="Muto K."/>
            <person name="Abe K."/>
            <person name="Yokota A."/>
            <person name="Staudigel H."/>
            <person name="Tebo B.M."/>
        </authorList>
    </citation>
    <scope>NUCLEOTIDE SEQUENCE [LARGE SCALE GENOMIC DNA]</scope>
    <source>
        <strain evidence="7 8">WC8-2</strain>
    </source>
</reference>
<dbReference type="AlphaFoldDB" id="A0AAN2C9N6"/>
<evidence type="ECO:0000313" key="7">
    <source>
        <dbReference type="EMBL" id="BDE06720.1"/>
    </source>
</evidence>
<dbReference type="GO" id="GO:0015658">
    <property type="term" value="F:branched-chain amino acid transmembrane transporter activity"/>
    <property type="evidence" value="ECO:0007669"/>
    <property type="project" value="TreeGrafter"/>
</dbReference>
<dbReference type="Pfam" id="PF00005">
    <property type="entry name" value="ABC_tran"/>
    <property type="match status" value="1"/>
</dbReference>
<keyword evidence="4 7" id="KW-0067">ATP-binding</keyword>
<evidence type="ECO:0000256" key="2">
    <source>
        <dbReference type="ARBA" id="ARBA00022448"/>
    </source>
</evidence>
<dbReference type="KEGG" id="vab:WPS_19960"/>
<dbReference type="InterPro" id="IPR052156">
    <property type="entry name" value="BCAA_Transport_ATP-bd_LivF"/>
</dbReference>
<sequence>MSAAAATSAATRPLVVDALNAGYGDTQVLWDVSMRVEPGEIIALIGSNGAGKSTLLGALSGIVKTWSGSARFGDVTLTGLQPDRIVRAGVLQVPQGRRLFGSLTVEDNLRMGAYLRSDREVDADLEKILAMLPRLRERYDFLAGRLSGGEQQQVAIARALMARPQVLLIDEMSLGLAPVLVDTLIGLLQQIHATGVSILIVEQDVQTALEVSTRAYVLETGRITLSGPSEQLLDDPQVKKAYLGV</sequence>
<dbReference type="GO" id="GO:0005524">
    <property type="term" value="F:ATP binding"/>
    <property type="evidence" value="ECO:0007669"/>
    <property type="project" value="UniProtKB-KW"/>
</dbReference>
<dbReference type="Proteomes" id="UP001317532">
    <property type="component" value="Chromosome"/>
</dbReference>
<evidence type="ECO:0000256" key="3">
    <source>
        <dbReference type="ARBA" id="ARBA00022741"/>
    </source>
</evidence>
<keyword evidence="8" id="KW-1185">Reference proteome</keyword>
<proteinExistence type="inferred from homology"/>
<organism evidence="7 8">
    <name type="scientific">Vulcanimicrobium alpinum</name>
    <dbReference type="NCBI Taxonomy" id="3016050"/>
    <lineage>
        <taxon>Bacteria</taxon>
        <taxon>Bacillati</taxon>
        <taxon>Vulcanimicrobiota</taxon>
        <taxon>Vulcanimicrobiia</taxon>
        <taxon>Vulcanimicrobiales</taxon>
        <taxon>Vulcanimicrobiaceae</taxon>
        <taxon>Vulcanimicrobium</taxon>
    </lineage>
</organism>
<dbReference type="InterPro" id="IPR003593">
    <property type="entry name" value="AAA+_ATPase"/>
</dbReference>
<dbReference type="PROSITE" id="PS50893">
    <property type="entry name" value="ABC_TRANSPORTER_2"/>
    <property type="match status" value="1"/>
</dbReference>
<comment type="similarity">
    <text evidence="1">Belongs to the ABC transporter superfamily.</text>
</comment>
<name>A0AAN2C9N6_UNVUL</name>
<keyword evidence="3" id="KW-0547">Nucleotide-binding</keyword>
<dbReference type="RefSeq" id="WP_317994370.1">
    <property type="nucleotide sequence ID" value="NZ_AP025523.1"/>
</dbReference>